<dbReference type="Proteomes" id="UP000035489">
    <property type="component" value="Unassembled WGS sequence"/>
</dbReference>
<dbReference type="SUPFAM" id="SSF81301">
    <property type="entry name" value="Nucleotidyltransferase"/>
    <property type="match status" value="1"/>
</dbReference>
<dbReference type="STRING" id="1225564.AA309_18830"/>
<accession>A0A0H1R9U7</accession>
<organism evidence="1 2">
    <name type="scientific">Microvirga vignae</name>
    <dbReference type="NCBI Taxonomy" id="1225564"/>
    <lineage>
        <taxon>Bacteria</taxon>
        <taxon>Pseudomonadati</taxon>
        <taxon>Pseudomonadota</taxon>
        <taxon>Alphaproteobacteria</taxon>
        <taxon>Hyphomicrobiales</taxon>
        <taxon>Methylobacteriaceae</taxon>
        <taxon>Microvirga</taxon>
    </lineage>
</organism>
<evidence type="ECO:0000313" key="1">
    <source>
        <dbReference type="EMBL" id="KLK91651.1"/>
    </source>
</evidence>
<proteinExistence type="predicted"/>
<dbReference type="Gene3D" id="3.30.460.10">
    <property type="entry name" value="Beta Polymerase, domain 2"/>
    <property type="match status" value="1"/>
</dbReference>
<evidence type="ECO:0000313" key="2">
    <source>
        <dbReference type="Proteomes" id="UP000035489"/>
    </source>
</evidence>
<dbReference type="EMBL" id="LCYG01000051">
    <property type="protein sequence ID" value="KLK91651.1"/>
    <property type="molecule type" value="Genomic_DNA"/>
</dbReference>
<gene>
    <name evidence="1" type="ORF">AA309_18830</name>
</gene>
<evidence type="ECO:0008006" key="3">
    <source>
        <dbReference type="Google" id="ProtNLM"/>
    </source>
</evidence>
<reference evidence="1 2" key="1">
    <citation type="submission" date="2015-05" db="EMBL/GenBank/DDBJ databases">
        <title>Draft genome sequence of Microvirga vignae strain BR3299, a novel nitrogen fixing bacteria isolated from Brazil semi-aired region.</title>
        <authorList>
            <person name="Zilli J.E."/>
            <person name="Passos S.R."/>
            <person name="Leite J."/>
            <person name="Baldani J.I."/>
            <person name="Xavier G.R."/>
            <person name="Rumjaneck N.G."/>
            <person name="Simoes-Araujo J.L."/>
        </authorList>
    </citation>
    <scope>NUCLEOTIDE SEQUENCE [LARGE SCALE GENOMIC DNA]</scope>
    <source>
        <strain evidence="1 2">BR3299</strain>
    </source>
</reference>
<dbReference type="InterPro" id="IPR043519">
    <property type="entry name" value="NT_sf"/>
</dbReference>
<name>A0A0H1R9U7_9HYPH</name>
<sequence>MTSTLPPYHAAFLDKARGILSTDLRIHTLLAGGSMIHGGMDELSDLDLVVVVEEDSYTEVLASRMEMARRLGPLLSAFTGEHVGEPRLLICLYGPELLHIDLKFVTMSDLDRLVERPIVLWSRDKVAVEARLDRAEISWPNLDPDWFEARAWIWLHYGAARALRGELFEAISMLAFFRDQVLGPMLHRRAGRPQRGVRRVEAYRLDETGQLAATVARHDFGSVKASLVAAIELYLKLRADEPPRSEMKGMPQALFDFLRHEVDNTARL</sequence>
<dbReference type="RefSeq" id="WP_047190559.1">
    <property type="nucleotide sequence ID" value="NZ_LCYG01000051.1"/>
</dbReference>
<protein>
    <recommendedName>
        <fullName evidence="3">Oxalate:formate antiporter</fullName>
    </recommendedName>
</protein>
<dbReference type="PATRIC" id="fig|1225564.3.peg.5039"/>
<dbReference type="OrthoDB" id="7375008at2"/>
<comment type="caution">
    <text evidence="1">The sequence shown here is derived from an EMBL/GenBank/DDBJ whole genome shotgun (WGS) entry which is preliminary data.</text>
</comment>
<keyword evidence="2" id="KW-1185">Reference proteome</keyword>
<dbReference type="AlphaFoldDB" id="A0A0H1R9U7"/>